<feature type="transmembrane region" description="Helical" evidence="1">
    <location>
        <begin position="43"/>
        <end position="62"/>
    </location>
</feature>
<gene>
    <name evidence="2" type="ORF">DIT68_15360</name>
</gene>
<evidence type="ECO:0000256" key="1">
    <source>
        <dbReference type="SAM" id="Phobius"/>
    </source>
</evidence>
<accession>A0A2U2X0K7</accession>
<dbReference type="PROSITE" id="PS51257">
    <property type="entry name" value="PROKAR_LIPOPROTEIN"/>
    <property type="match status" value="1"/>
</dbReference>
<comment type="caution">
    <text evidence="2">The sequence shown here is derived from an EMBL/GenBank/DDBJ whole genome shotgun (WGS) entry which is preliminary data.</text>
</comment>
<organism evidence="2 3">
    <name type="scientific">Brumimicrobium oceani</name>
    <dbReference type="NCBI Taxonomy" id="2100725"/>
    <lineage>
        <taxon>Bacteria</taxon>
        <taxon>Pseudomonadati</taxon>
        <taxon>Bacteroidota</taxon>
        <taxon>Flavobacteriia</taxon>
        <taxon>Flavobacteriales</taxon>
        <taxon>Crocinitomicaceae</taxon>
        <taxon>Brumimicrobium</taxon>
    </lineage>
</organism>
<feature type="transmembrane region" description="Helical" evidence="1">
    <location>
        <begin position="69"/>
        <end position="89"/>
    </location>
</feature>
<dbReference type="OrthoDB" id="1467832at2"/>
<reference evidence="2 3" key="2">
    <citation type="submission" date="2018-05" db="EMBL/GenBank/DDBJ databases">
        <authorList>
            <person name="Lanie J.A."/>
            <person name="Ng W.-L."/>
            <person name="Kazmierczak K.M."/>
            <person name="Andrzejewski T.M."/>
            <person name="Davidsen T.M."/>
            <person name="Wayne K.J."/>
            <person name="Tettelin H."/>
            <person name="Glass J.I."/>
            <person name="Rusch D."/>
            <person name="Podicherti R."/>
            <person name="Tsui H.-C.T."/>
            <person name="Winkler M.E."/>
        </authorList>
    </citation>
    <scope>NUCLEOTIDE SEQUENCE [LARGE SCALE GENOMIC DNA]</scope>
    <source>
        <strain evidence="2 3">C305</strain>
    </source>
</reference>
<keyword evidence="1" id="KW-0472">Membrane</keyword>
<dbReference type="EMBL" id="QFRJ01000019">
    <property type="protein sequence ID" value="PWH81312.1"/>
    <property type="molecule type" value="Genomic_DNA"/>
</dbReference>
<protein>
    <submittedName>
        <fullName evidence="2">Uncharacterized protein</fullName>
    </submittedName>
</protein>
<keyword evidence="3" id="KW-1185">Reference proteome</keyword>
<proteinExistence type="predicted"/>
<feature type="transmembrane region" description="Helical" evidence="1">
    <location>
        <begin position="16"/>
        <end position="37"/>
    </location>
</feature>
<sequence length="90" mass="10037">MRWLVEQERNFEKNRFGAMTIMITFQSCLGSVAAMLAIQDNNWFLVGVVAVLTMSANSMFIAQADAKPCIITFYVSIIANAFIILLSLIV</sequence>
<keyword evidence="1" id="KW-1133">Transmembrane helix</keyword>
<dbReference type="RefSeq" id="WP_109360712.1">
    <property type="nucleotide sequence ID" value="NZ_QFRJ01000019.1"/>
</dbReference>
<evidence type="ECO:0000313" key="3">
    <source>
        <dbReference type="Proteomes" id="UP000245370"/>
    </source>
</evidence>
<name>A0A2U2X0K7_9FLAO</name>
<dbReference type="Proteomes" id="UP000245370">
    <property type="component" value="Unassembled WGS sequence"/>
</dbReference>
<evidence type="ECO:0000313" key="2">
    <source>
        <dbReference type="EMBL" id="PWH81312.1"/>
    </source>
</evidence>
<reference evidence="2 3" key="1">
    <citation type="submission" date="2018-05" db="EMBL/GenBank/DDBJ databases">
        <title>Brumimicrobium oceani sp. nov., isolated from coastal sediment.</title>
        <authorList>
            <person name="Kou Y."/>
        </authorList>
    </citation>
    <scope>NUCLEOTIDE SEQUENCE [LARGE SCALE GENOMIC DNA]</scope>
    <source>
        <strain evidence="2 3">C305</strain>
    </source>
</reference>
<keyword evidence="1" id="KW-0812">Transmembrane</keyword>
<dbReference type="AlphaFoldDB" id="A0A2U2X0K7"/>